<dbReference type="Gene3D" id="3.40.50.850">
    <property type="entry name" value="Isochorismatase-like"/>
    <property type="match status" value="1"/>
</dbReference>
<dbReference type="PROSITE" id="PS50222">
    <property type="entry name" value="EF_HAND_2"/>
    <property type="match status" value="1"/>
</dbReference>
<evidence type="ECO:0000256" key="7">
    <source>
        <dbReference type="ARBA" id="ARBA00043224"/>
    </source>
</evidence>
<keyword evidence="3" id="KW-0479">Metal-binding</keyword>
<keyword evidence="2" id="KW-0662">Pyridine nucleotide biosynthesis</keyword>
<evidence type="ECO:0000256" key="6">
    <source>
        <dbReference type="ARBA" id="ARBA00039017"/>
    </source>
</evidence>
<sequence>MESSSNKSICGDKRRTVGEFLAQFDLLELDDNLNYENFCLICDKLFMPDEIEQHKWRIREIFRLFDVDKDGLLKEEEYKIFCDWARVIHKPVSALLIVDVQNDFIDGSLSLRECEYKQDGTDVVEPINRLVKNGRFDKIIYSLDWHPDNHISFYENLHLRELHPESEVTKENAKLFDKVMFADPCVEQTLWPKHCVMNTWGAELHKDLTVAPGSEQVRKGQNPEIDAYSVFFDNSSKVETELQNILRKSAVTHVYVCGLAYDVCVKATCMDGLRLGYALAVIDDCCRGVNSNNTEAAKKLICENGGLVTNSDDVLAFVNDGKRSLVMGHHYAKAMTSSSLSANGV</sequence>
<evidence type="ECO:0000256" key="4">
    <source>
        <dbReference type="ARBA" id="ARBA00022801"/>
    </source>
</evidence>
<feature type="domain" description="EF-hand" evidence="8">
    <location>
        <begin position="57"/>
        <end position="88"/>
    </location>
</feature>
<keyword evidence="4" id="KW-0378">Hydrolase</keyword>
<accession>A0ABP1NHM5</accession>
<dbReference type="CDD" id="cd01011">
    <property type="entry name" value="nicotinamidase"/>
    <property type="match status" value="1"/>
</dbReference>
<organism evidence="9 10">
    <name type="scientific">Xylocopa violacea</name>
    <name type="common">Violet carpenter bee</name>
    <name type="synonym">Apis violacea</name>
    <dbReference type="NCBI Taxonomy" id="135666"/>
    <lineage>
        <taxon>Eukaryota</taxon>
        <taxon>Metazoa</taxon>
        <taxon>Ecdysozoa</taxon>
        <taxon>Arthropoda</taxon>
        <taxon>Hexapoda</taxon>
        <taxon>Insecta</taxon>
        <taxon>Pterygota</taxon>
        <taxon>Neoptera</taxon>
        <taxon>Endopterygota</taxon>
        <taxon>Hymenoptera</taxon>
        <taxon>Apocrita</taxon>
        <taxon>Aculeata</taxon>
        <taxon>Apoidea</taxon>
        <taxon>Anthophila</taxon>
        <taxon>Apidae</taxon>
        <taxon>Xylocopa</taxon>
        <taxon>Xylocopa</taxon>
    </lineage>
</organism>
<dbReference type="EMBL" id="CAXAJV020001290">
    <property type="protein sequence ID" value="CAL7939563.1"/>
    <property type="molecule type" value="Genomic_DNA"/>
</dbReference>
<dbReference type="Proteomes" id="UP001642520">
    <property type="component" value="Unassembled WGS sequence"/>
</dbReference>
<dbReference type="InterPro" id="IPR002048">
    <property type="entry name" value="EF_hand_dom"/>
</dbReference>
<evidence type="ECO:0000259" key="8">
    <source>
        <dbReference type="PROSITE" id="PS50222"/>
    </source>
</evidence>
<dbReference type="SUPFAM" id="SSF47473">
    <property type="entry name" value="EF-hand"/>
    <property type="match status" value="1"/>
</dbReference>
<evidence type="ECO:0000256" key="3">
    <source>
        <dbReference type="ARBA" id="ARBA00022723"/>
    </source>
</evidence>
<dbReference type="InterPro" id="IPR036380">
    <property type="entry name" value="Isochorismatase-like_sf"/>
</dbReference>
<keyword evidence="10" id="KW-1185">Reference proteome</keyword>
<evidence type="ECO:0000256" key="2">
    <source>
        <dbReference type="ARBA" id="ARBA00022642"/>
    </source>
</evidence>
<dbReference type="InterPro" id="IPR052347">
    <property type="entry name" value="Isochorismatase_Nicotinamidase"/>
</dbReference>
<gene>
    <name evidence="9" type="ORF">XYLVIOL_LOCUS3968</name>
</gene>
<dbReference type="SUPFAM" id="SSF52499">
    <property type="entry name" value="Isochorismatase-like hydrolases"/>
    <property type="match status" value="1"/>
</dbReference>
<dbReference type="Pfam" id="PF00857">
    <property type="entry name" value="Isochorismatase"/>
    <property type="match status" value="1"/>
</dbReference>
<dbReference type="PANTHER" id="PTHR11080:SF2">
    <property type="entry name" value="LD05707P"/>
    <property type="match status" value="1"/>
</dbReference>
<dbReference type="InterPro" id="IPR011992">
    <property type="entry name" value="EF-hand-dom_pair"/>
</dbReference>
<evidence type="ECO:0000313" key="9">
    <source>
        <dbReference type="EMBL" id="CAL7939563.1"/>
    </source>
</evidence>
<name>A0ABP1NHM5_XYLVO</name>
<evidence type="ECO:0000256" key="5">
    <source>
        <dbReference type="ARBA" id="ARBA00037900"/>
    </source>
</evidence>
<dbReference type="InterPro" id="IPR000868">
    <property type="entry name" value="Isochorismatase-like_dom"/>
</dbReference>
<reference evidence="9 10" key="1">
    <citation type="submission" date="2024-08" db="EMBL/GenBank/DDBJ databases">
        <authorList>
            <person name="Will J Nash"/>
            <person name="Angela Man"/>
            <person name="Seanna McTaggart"/>
            <person name="Kendall Baker"/>
            <person name="Tom Barker"/>
            <person name="Leah Catchpole"/>
            <person name="Alex Durrant"/>
            <person name="Karim Gharbi"/>
            <person name="Naomi Irish"/>
            <person name="Gemy Kaithakottil"/>
            <person name="Debby Ku"/>
            <person name="Aaliyah Providence"/>
            <person name="Felix Shaw"/>
            <person name="David Swarbreck"/>
            <person name="Chris Watkins"/>
            <person name="Ann M. McCartney"/>
            <person name="Giulio Formenti"/>
            <person name="Alice Mouton"/>
            <person name="Noel Vella"/>
            <person name="Bjorn M von Reumont"/>
            <person name="Adriana Vella"/>
            <person name="Wilfried Haerty"/>
        </authorList>
    </citation>
    <scope>NUCLEOTIDE SEQUENCE [LARGE SCALE GENOMIC DNA]</scope>
</reference>
<evidence type="ECO:0000313" key="10">
    <source>
        <dbReference type="Proteomes" id="UP001642520"/>
    </source>
</evidence>
<dbReference type="PANTHER" id="PTHR11080">
    <property type="entry name" value="PYRAZINAMIDASE/NICOTINAMIDASE"/>
    <property type="match status" value="1"/>
</dbReference>
<dbReference type="EC" id="3.5.1.19" evidence="6"/>
<proteinExistence type="inferred from homology"/>
<comment type="pathway">
    <text evidence="5">Cofactor biosynthesis; nicotinate biosynthesis; nicotinate from nicotinamide: step 1/1.</text>
</comment>
<comment type="caution">
    <text evidence="9">The sequence shown here is derived from an EMBL/GenBank/DDBJ whole genome shotgun (WGS) entry which is preliminary data.</text>
</comment>
<evidence type="ECO:0000256" key="1">
    <source>
        <dbReference type="ARBA" id="ARBA00006336"/>
    </source>
</evidence>
<protein>
    <recommendedName>
        <fullName evidence="6">nicotinamidase</fullName>
        <ecNumber evidence="6">3.5.1.19</ecNumber>
    </recommendedName>
    <alternativeName>
        <fullName evidence="7">Nicotinamide deamidase</fullName>
    </alternativeName>
</protein>
<comment type="similarity">
    <text evidence="1">Belongs to the isochorismatase family.</text>
</comment>